<feature type="transmembrane region" description="Helical" evidence="7">
    <location>
        <begin position="105"/>
        <end position="123"/>
    </location>
</feature>
<reference evidence="8" key="1">
    <citation type="submission" date="2020-05" db="EMBL/GenBank/DDBJ databases">
        <authorList>
            <person name="Chiriac C."/>
            <person name="Salcher M."/>
            <person name="Ghai R."/>
            <person name="Kavagutti S V."/>
        </authorList>
    </citation>
    <scope>NUCLEOTIDE SEQUENCE</scope>
</reference>
<keyword evidence="6 7" id="KW-0472">Membrane</keyword>
<keyword evidence="4 7" id="KW-0812">Transmembrane</keyword>
<feature type="transmembrane region" description="Helical" evidence="7">
    <location>
        <begin position="211"/>
        <end position="231"/>
    </location>
</feature>
<gene>
    <name evidence="8" type="ORF">UFOPK3401_00384</name>
</gene>
<keyword evidence="5 7" id="KW-1133">Transmembrane helix</keyword>
<keyword evidence="3" id="KW-1003">Cell membrane</keyword>
<dbReference type="PANTHER" id="PTHR30269">
    <property type="entry name" value="TRANSMEMBRANE PROTEIN YFCA"/>
    <property type="match status" value="1"/>
</dbReference>
<feature type="transmembrane region" description="Helical" evidence="7">
    <location>
        <begin position="35"/>
        <end position="58"/>
    </location>
</feature>
<evidence type="ECO:0000256" key="3">
    <source>
        <dbReference type="ARBA" id="ARBA00022475"/>
    </source>
</evidence>
<evidence type="ECO:0000256" key="2">
    <source>
        <dbReference type="ARBA" id="ARBA00022448"/>
    </source>
</evidence>
<sequence length="257" mass="26350">MDSSLLHILVVLAAGFFAGAVNSIAAGGTLIAFPVLIWAGVPAYSANIACSIGLFPGYAGGAWGYRHALKEVAGIRNRLVVIASVGGVLGASLLLVTPREAFSKVVPFLIFASVVLFIARPWIAKQASALPSDAHLKTAKISVALGVCIFLAGTYGAYFGAALGIILLALFGSFLTTSMQANNGLKSVVSFFCVAAGAVIYIAAGRVDWEPALLLLASSVVGGFVGARVGLRVPDVAVRWIVIVMGTAASIGLFVRG</sequence>
<dbReference type="AlphaFoldDB" id="A0A6J7D388"/>
<feature type="transmembrane region" description="Helical" evidence="7">
    <location>
        <begin position="237"/>
        <end position="255"/>
    </location>
</feature>
<organism evidence="8">
    <name type="scientific">freshwater metagenome</name>
    <dbReference type="NCBI Taxonomy" id="449393"/>
    <lineage>
        <taxon>unclassified sequences</taxon>
        <taxon>metagenomes</taxon>
        <taxon>ecological metagenomes</taxon>
    </lineage>
</organism>
<accession>A0A6J7D388</accession>
<feature type="transmembrane region" description="Helical" evidence="7">
    <location>
        <begin position="143"/>
        <end position="172"/>
    </location>
</feature>
<feature type="transmembrane region" description="Helical" evidence="7">
    <location>
        <begin position="184"/>
        <end position="204"/>
    </location>
</feature>
<dbReference type="EMBL" id="CAFBLM010000011">
    <property type="protein sequence ID" value="CAB4863575.1"/>
    <property type="molecule type" value="Genomic_DNA"/>
</dbReference>
<evidence type="ECO:0000256" key="5">
    <source>
        <dbReference type="ARBA" id="ARBA00022989"/>
    </source>
</evidence>
<dbReference type="InterPro" id="IPR052017">
    <property type="entry name" value="TSUP"/>
</dbReference>
<evidence type="ECO:0000256" key="7">
    <source>
        <dbReference type="SAM" id="Phobius"/>
    </source>
</evidence>
<evidence type="ECO:0000256" key="4">
    <source>
        <dbReference type="ARBA" id="ARBA00022692"/>
    </source>
</evidence>
<dbReference type="GO" id="GO:0005886">
    <property type="term" value="C:plasma membrane"/>
    <property type="evidence" value="ECO:0007669"/>
    <property type="project" value="UniProtKB-SubCell"/>
</dbReference>
<protein>
    <submittedName>
        <fullName evidence="8">Unannotated protein</fullName>
    </submittedName>
</protein>
<keyword evidence="2" id="KW-0813">Transport</keyword>
<name>A0A6J7D388_9ZZZZ</name>
<comment type="subcellular location">
    <subcellularLocation>
        <location evidence="1">Cell membrane</location>
        <topology evidence="1">Multi-pass membrane protein</topology>
    </subcellularLocation>
</comment>
<evidence type="ECO:0000256" key="6">
    <source>
        <dbReference type="ARBA" id="ARBA00023136"/>
    </source>
</evidence>
<dbReference type="Pfam" id="PF01925">
    <property type="entry name" value="TauE"/>
    <property type="match status" value="1"/>
</dbReference>
<feature type="transmembrane region" description="Helical" evidence="7">
    <location>
        <begin position="79"/>
        <end position="99"/>
    </location>
</feature>
<proteinExistence type="predicted"/>
<dbReference type="PANTHER" id="PTHR30269:SF0">
    <property type="entry name" value="MEMBRANE TRANSPORTER PROTEIN YFCA-RELATED"/>
    <property type="match status" value="1"/>
</dbReference>
<dbReference type="InterPro" id="IPR002781">
    <property type="entry name" value="TM_pro_TauE-like"/>
</dbReference>
<evidence type="ECO:0000313" key="8">
    <source>
        <dbReference type="EMBL" id="CAB4863575.1"/>
    </source>
</evidence>
<evidence type="ECO:0000256" key="1">
    <source>
        <dbReference type="ARBA" id="ARBA00004651"/>
    </source>
</evidence>